<organism evidence="3 4">
    <name type="scientific">Parageobacillus thermoglucosidasius</name>
    <name type="common">Geobacillus thermoglucosidasius</name>
    <dbReference type="NCBI Taxonomy" id="1426"/>
    <lineage>
        <taxon>Bacteria</taxon>
        <taxon>Bacillati</taxon>
        <taxon>Bacillota</taxon>
        <taxon>Bacilli</taxon>
        <taxon>Bacillales</taxon>
        <taxon>Anoxybacillaceae</taxon>
        <taxon>Parageobacillus</taxon>
    </lineage>
</organism>
<evidence type="ECO:0000259" key="2">
    <source>
        <dbReference type="Pfam" id="PF00535"/>
    </source>
</evidence>
<dbReference type="InterPro" id="IPR029044">
    <property type="entry name" value="Nucleotide-diphossugar_trans"/>
</dbReference>
<dbReference type="InterPro" id="IPR011990">
    <property type="entry name" value="TPR-like_helical_dom_sf"/>
</dbReference>
<dbReference type="PANTHER" id="PTHR43685:SF11">
    <property type="entry name" value="GLYCOSYLTRANSFERASE TAGX-RELATED"/>
    <property type="match status" value="1"/>
</dbReference>
<dbReference type="InterPro" id="IPR050834">
    <property type="entry name" value="Glycosyltransf_2"/>
</dbReference>
<protein>
    <submittedName>
        <fullName evidence="3">Glycosyltransferase</fullName>
    </submittedName>
</protein>
<dbReference type="SUPFAM" id="SSF53448">
    <property type="entry name" value="Nucleotide-diphospho-sugar transferases"/>
    <property type="match status" value="1"/>
</dbReference>
<dbReference type="EMBL" id="CP063414">
    <property type="protein sequence ID" value="UOE76060.1"/>
    <property type="molecule type" value="Genomic_DNA"/>
</dbReference>
<evidence type="ECO:0000313" key="4">
    <source>
        <dbReference type="Proteomes" id="UP001058458"/>
    </source>
</evidence>
<dbReference type="SMART" id="SM00028">
    <property type="entry name" value="TPR"/>
    <property type="match status" value="2"/>
</dbReference>
<comment type="similarity">
    <text evidence="1">Belongs to the glycosyltransferase 2 family.</text>
</comment>
<proteinExistence type="inferred from homology"/>
<dbReference type="PANTHER" id="PTHR43685">
    <property type="entry name" value="GLYCOSYLTRANSFERASE"/>
    <property type="match status" value="1"/>
</dbReference>
<sequence length="387" mass="45151">MNTICAVIPAFNSELYIEQTINSLLNQTRPLDKIIIVDDCSQDSTVQVVNRMIKKNKKLELVQLKQNFGAAHARNVGVEQSNCEWILFMDSDDIAHPTLVEELETYLDDLNKKSNEKEYFLVHPNYRHIDEDGVVVDELQFGRQYKKEEALGFLLLRNTIATSGVLVSRELFQRVGGFNTNYRYSEDWDLWLRISEHSGIAHIDKYLVDIRRHSNNLSASLSKMHEHEIKVLSSYSLEKMRDAIFRRSLSYTQNACDYVALLFRLEKWQEGYRILIKLEDDKDNEMVSFLKGIYFLKMKDLLEAERSFINVINISPNDGASLNNLGAINLINGKIKDGKMFLLKAIELYPNYLDANYNLRAKPPYTWETVKFTWRRLRPKLISYNQQ</sequence>
<dbReference type="SUPFAM" id="SSF48452">
    <property type="entry name" value="TPR-like"/>
    <property type="match status" value="1"/>
</dbReference>
<feature type="domain" description="Glycosyltransferase 2-like" evidence="2">
    <location>
        <begin position="6"/>
        <end position="112"/>
    </location>
</feature>
<dbReference type="Pfam" id="PF00535">
    <property type="entry name" value="Glycos_transf_2"/>
    <property type="match status" value="1"/>
</dbReference>
<accession>A0AB38R0R6</accession>
<dbReference type="Proteomes" id="UP001058458">
    <property type="component" value="Chromosome"/>
</dbReference>
<evidence type="ECO:0000256" key="1">
    <source>
        <dbReference type="ARBA" id="ARBA00006739"/>
    </source>
</evidence>
<dbReference type="Gene3D" id="1.25.40.10">
    <property type="entry name" value="Tetratricopeptide repeat domain"/>
    <property type="match status" value="1"/>
</dbReference>
<dbReference type="AlphaFoldDB" id="A0AB38R0R6"/>
<reference evidence="3" key="1">
    <citation type="submission" date="2020-10" db="EMBL/GenBank/DDBJ databases">
        <authorList>
            <person name="Delgado J.A."/>
            <person name="Gonzalez J.M."/>
        </authorList>
    </citation>
    <scope>NUCLEOTIDE SEQUENCE</scope>
    <source>
        <strain evidence="3">23.6</strain>
    </source>
</reference>
<dbReference type="RefSeq" id="WP_237565161.1">
    <property type="nucleotide sequence ID" value="NZ_BHZK01000001.1"/>
</dbReference>
<dbReference type="InterPro" id="IPR019734">
    <property type="entry name" value="TPR_rpt"/>
</dbReference>
<evidence type="ECO:0000313" key="3">
    <source>
        <dbReference type="EMBL" id="UOE76060.1"/>
    </source>
</evidence>
<gene>
    <name evidence="3" type="ORF">IMI45_17615</name>
</gene>
<name>A0AB38R0R6_PARTM</name>
<dbReference type="Gene3D" id="3.90.550.10">
    <property type="entry name" value="Spore Coat Polysaccharide Biosynthesis Protein SpsA, Chain A"/>
    <property type="match status" value="1"/>
</dbReference>
<dbReference type="InterPro" id="IPR001173">
    <property type="entry name" value="Glyco_trans_2-like"/>
</dbReference>